<reference evidence="2" key="2">
    <citation type="submission" date="2025-08" db="UniProtKB">
        <authorList>
            <consortium name="RefSeq"/>
        </authorList>
    </citation>
    <scope>IDENTIFICATION</scope>
    <source>
        <tissue evidence="2">Leaf</tissue>
    </source>
</reference>
<dbReference type="GO" id="GO:0046621">
    <property type="term" value="P:negative regulation of organ growth"/>
    <property type="evidence" value="ECO:0007669"/>
    <property type="project" value="InterPro"/>
</dbReference>
<dbReference type="GO" id="GO:0004842">
    <property type="term" value="F:ubiquitin-protein transferase activity"/>
    <property type="evidence" value="ECO:0007669"/>
    <property type="project" value="InterPro"/>
</dbReference>
<reference evidence="1" key="1">
    <citation type="journal article" date="2014" name="Nat. Commun.">
        <title>The tobacco genome sequence and its comparison with those of tomato and potato.</title>
        <authorList>
            <person name="Sierro N."/>
            <person name="Battey J.N."/>
            <person name="Ouadi S."/>
            <person name="Bakaher N."/>
            <person name="Bovet L."/>
            <person name="Willig A."/>
            <person name="Goepfert S."/>
            <person name="Peitsch M.C."/>
            <person name="Ivanov N.V."/>
        </authorList>
    </citation>
    <scope>NUCLEOTIDE SEQUENCE [LARGE SCALE GENOMIC DNA]</scope>
</reference>
<organism evidence="1 2">
    <name type="scientific">Nicotiana tabacum</name>
    <name type="common">Common tobacco</name>
    <dbReference type="NCBI Taxonomy" id="4097"/>
    <lineage>
        <taxon>Eukaryota</taxon>
        <taxon>Viridiplantae</taxon>
        <taxon>Streptophyta</taxon>
        <taxon>Embryophyta</taxon>
        <taxon>Tracheophyta</taxon>
        <taxon>Spermatophyta</taxon>
        <taxon>Magnoliopsida</taxon>
        <taxon>eudicotyledons</taxon>
        <taxon>Gunneridae</taxon>
        <taxon>Pentapetalae</taxon>
        <taxon>asterids</taxon>
        <taxon>lamiids</taxon>
        <taxon>Solanales</taxon>
        <taxon>Solanaceae</taxon>
        <taxon>Nicotianoideae</taxon>
        <taxon>Nicotianeae</taxon>
        <taxon>Nicotiana</taxon>
    </lineage>
</organism>
<protein>
    <submittedName>
        <fullName evidence="2">E3 ubiquitin-protein ligase BIG BROTHER-like isoform X3</fullName>
    </submittedName>
</protein>
<dbReference type="Proteomes" id="UP000790787">
    <property type="component" value="Chromosome 19"/>
</dbReference>
<dbReference type="GeneID" id="107782989"/>
<dbReference type="RefSeq" id="XP_016459432.2">
    <property type="nucleotide sequence ID" value="XM_016603946.2"/>
</dbReference>
<dbReference type="PANTHER" id="PTHR46400">
    <property type="entry name" value="RING/U-BOX SUPERFAMILY PROTEIN"/>
    <property type="match status" value="1"/>
</dbReference>
<dbReference type="OMA" id="MHEERSI"/>
<sequence>MLPQRNVFYPIKMILATRIFWKMIDPDNMTYEELLDLGETVGTQSRGLPEELINLLPTTKYKSNSIFSRKKSEES</sequence>
<dbReference type="PANTHER" id="PTHR46400:SF15">
    <property type="entry name" value="E3 UBIQUITIN LIGASE BIG BROTHER-LIKE ISOFORM X1"/>
    <property type="match status" value="1"/>
</dbReference>
<accession>A0A1S3Z5E5</accession>
<dbReference type="OrthoDB" id="9984778at2759"/>
<dbReference type="RefSeq" id="XP_016459432.1">
    <property type="nucleotide sequence ID" value="XM_016603946.1"/>
</dbReference>
<dbReference type="GO" id="GO:0016567">
    <property type="term" value="P:protein ubiquitination"/>
    <property type="evidence" value="ECO:0007669"/>
    <property type="project" value="InterPro"/>
</dbReference>
<dbReference type="InterPro" id="IPR033276">
    <property type="entry name" value="BB"/>
</dbReference>
<dbReference type="AlphaFoldDB" id="A0A1S3Z5E5"/>
<evidence type="ECO:0000313" key="2">
    <source>
        <dbReference type="RefSeq" id="XP_016459432.2"/>
    </source>
</evidence>
<proteinExistence type="predicted"/>
<name>A0A1S3Z5E5_TOBAC</name>
<evidence type="ECO:0000313" key="1">
    <source>
        <dbReference type="Proteomes" id="UP000790787"/>
    </source>
</evidence>
<gene>
    <name evidence="2" type="primary">LOC107782989</name>
</gene>
<keyword evidence="1" id="KW-1185">Reference proteome</keyword>